<keyword evidence="4" id="KW-1185">Reference proteome</keyword>
<dbReference type="EMBL" id="CABDUW010019133">
    <property type="protein sequence ID" value="VTJ92366.1"/>
    <property type="molecule type" value="Genomic_DNA"/>
</dbReference>
<dbReference type="GO" id="GO:0000932">
    <property type="term" value="C:P-body"/>
    <property type="evidence" value="ECO:0007669"/>
    <property type="project" value="TreeGrafter"/>
</dbReference>
<feature type="domain" description="TNRC6 PABC binding" evidence="2">
    <location>
        <begin position="3"/>
        <end position="115"/>
    </location>
</feature>
<reference evidence="3" key="1">
    <citation type="submission" date="2019-04" db="EMBL/GenBank/DDBJ databases">
        <authorList>
            <person name="Alioto T."/>
            <person name="Alioto T."/>
        </authorList>
    </citation>
    <scope>NUCLEOTIDE SEQUENCE [LARGE SCALE GENOMIC DNA]</scope>
</reference>
<comment type="caution">
    <text evidence="3">The sequence shown here is derived from an EMBL/GenBank/DDBJ whole genome shotgun (WGS) entry which is preliminary data.</text>
</comment>
<dbReference type="Pfam" id="PF16608">
    <property type="entry name" value="TNRC6-PABC_bdg"/>
    <property type="match status" value="1"/>
</dbReference>
<dbReference type="GO" id="GO:0060213">
    <property type="term" value="P:positive regulation of nuclear-transcribed mRNA poly(A) tail shortening"/>
    <property type="evidence" value="ECO:0007669"/>
    <property type="project" value="TreeGrafter"/>
</dbReference>
<dbReference type="Proteomes" id="UP000335636">
    <property type="component" value="Unassembled WGS sequence"/>
</dbReference>
<name>A0A5E4DDX7_MARMO</name>
<dbReference type="GO" id="GO:0035195">
    <property type="term" value="P:miRNA-mediated post-transcriptional gene silencing"/>
    <property type="evidence" value="ECO:0007669"/>
    <property type="project" value="TreeGrafter"/>
</dbReference>
<dbReference type="PANTHER" id="PTHR13020">
    <property type="entry name" value="TRINUCLEOTIDE REPEAT-CONTAINING GENE 6"/>
    <property type="match status" value="1"/>
</dbReference>
<sequence>AIPGGLSIGPPGKSSIDDSYGRYDLIQNSESPASPPVAVPHSWSRAKSDSDKISNGSSINWPPEFHPGVPWKGLQNIDPENDPDVTPGSVPTGPTINTTIQDVNRYLLKSGGEEGPSTCLQLGRSSLLQDASRQCKLGGKSAETQLLGYFCHLSAAAQED</sequence>
<organism evidence="3 4">
    <name type="scientific">Marmota monax</name>
    <name type="common">Woodchuck</name>
    <dbReference type="NCBI Taxonomy" id="9995"/>
    <lineage>
        <taxon>Eukaryota</taxon>
        <taxon>Metazoa</taxon>
        <taxon>Chordata</taxon>
        <taxon>Craniata</taxon>
        <taxon>Vertebrata</taxon>
        <taxon>Euteleostomi</taxon>
        <taxon>Mammalia</taxon>
        <taxon>Eutheria</taxon>
        <taxon>Euarchontoglires</taxon>
        <taxon>Glires</taxon>
        <taxon>Rodentia</taxon>
        <taxon>Sciuromorpha</taxon>
        <taxon>Sciuridae</taxon>
        <taxon>Xerinae</taxon>
        <taxon>Marmotini</taxon>
        <taxon>Marmota</taxon>
    </lineage>
</organism>
<evidence type="ECO:0000313" key="4">
    <source>
        <dbReference type="Proteomes" id="UP000335636"/>
    </source>
</evidence>
<dbReference type="GO" id="GO:0005654">
    <property type="term" value="C:nucleoplasm"/>
    <property type="evidence" value="ECO:0007669"/>
    <property type="project" value="TreeGrafter"/>
</dbReference>
<dbReference type="PANTHER" id="PTHR13020:SF9">
    <property type="entry name" value="TRINUCLEOTIDE REPEAT-CONTAINING GENE 6C PROTEIN"/>
    <property type="match status" value="1"/>
</dbReference>
<accession>A0A5E4DDX7</accession>
<gene>
    <name evidence="3" type="ORF">MONAX_5E016190</name>
</gene>
<protein>
    <recommendedName>
        <fullName evidence="2">TNRC6 PABC binding domain-containing protein</fullName>
    </recommendedName>
</protein>
<feature type="region of interest" description="Disordered" evidence="1">
    <location>
        <begin position="1"/>
        <end position="97"/>
    </location>
</feature>
<evidence type="ECO:0000256" key="1">
    <source>
        <dbReference type="SAM" id="MobiDB-lite"/>
    </source>
</evidence>
<dbReference type="InterPro" id="IPR052068">
    <property type="entry name" value="GW182_domain"/>
</dbReference>
<dbReference type="InterPro" id="IPR032226">
    <property type="entry name" value="TNRC6_PABC-bd"/>
</dbReference>
<feature type="non-terminal residue" evidence="3">
    <location>
        <position position="1"/>
    </location>
</feature>
<evidence type="ECO:0000313" key="3">
    <source>
        <dbReference type="EMBL" id="VTJ92366.1"/>
    </source>
</evidence>
<evidence type="ECO:0000259" key="2">
    <source>
        <dbReference type="Pfam" id="PF16608"/>
    </source>
</evidence>
<dbReference type="AlphaFoldDB" id="A0A5E4DDX7"/>
<proteinExistence type="predicted"/>